<proteinExistence type="predicted"/>
<organism evidence="1 2">
    <name type="scientific">Micromonospora polyrhachis</name>
    <dbReference type="NCBI Taxonomy" id="1282883"/>
    <lineage>
        <taxon>Bacteria</taxon>
        <taxon>Bacillati</taxon>
        <taxon>Actinomycetota</taxon>
        <taxon>Actinomycetes</taxon>
        <taxon>Micromonosporales</taxon>
        <taxon>Micromonosporaceae</taxon>
        <taxon>Micromonospora</taxon>
    </lineage>
</organism>
<comment type="caution">
    <text evidence="1">The sequence shown here is derived from an EMBL/GenBank/DDBJ whole genome shotgun (WGS) entry which is preliminary data.</text>
</comment>
<keyword evidence="2" id="KW-1185">Reference proteome</keyword>
<dbReference type="GO" id="GO:0003677">
    <property type="term" value="F:DNA binding"/>
    <property type="evidence" value="ECO:0007669"/>
    <property type="project" value="InterPro"/>
</dbReference>
<sequence>MGVGARALRRHAGAGNARAEPDPAHVPASIIREQRALLDDEERLALAQRLLRDQLDDPPARLPAVLVLLFGQRITRLAALDVDAVTVTDSRTTLTLAVTLIRLREPLAGLAREVAGHSRRTGSRWLFPSSQGNRPLSGERLRDRAAKLGLTNAVHARNSALAALADQLPPSTARRPDRPVGWCRREVVQGHRRDARHLRRPPR</sequence>
<gene>
    <name evidence="1" type="ORF">FHR38_003300</name>
</gene>
<dbReference type="AlphaFoldDB" id="A0A7W7WQK0"/>
<evidence type="ECO:0000313" key="2">
    <source>
        <dbReference type="Proteomes" id="UP000578819"/>
    </source>
</evidence>
<dbReference type="Proteomes" id="UP000578819">
    <property type="component" value="Unassembled WGS sequence"/>
</dbReference>
<dbReference type="SUPFAM" id="SSF56349">
    <property type="entry name" value="DNA breaking-rejoining enzymes"/>
    <property type="match status" value="1"/>
</dbReference>
<accession>A0A7W7WQK0</accession>
<evidence type="ECO:0008006" key="3">
    <source>
        <dbReference type="Google" id="ProtNLM"/>
    </source>
</evidence>
<protein>
    <recommendedName>
        <fullName evidence="3">Tyr recombinase domain-containing protein</fullName>
    </recommendedName>
</protein>
<dbReference type="InterPro" id="IPR011010">
    <property type="entry name" value="DNA_brk_join_enz"/>
</dbReference>
<name>A0A7W7WQK0_9ACTN</name>
<dbReference type="EMBL" id="JACHJW010000001">
    <property type="protein sequence ID" value="MBB4959567.1"/>
    <property type="molecule type" value="Genomic_DNA"/>
</dbReference>
<evidence type="ECO:0000313" key="1">
    <source>
        <dbReference type="EMBL" id="MBB4959567.1"/>
    </source>
</evidence>
<reference evidence="1 2" key="1">
    <citation type="submission" date="2020-08" db="EMBL/GenBank/DDBJ databases">
        <title>Sequencing the genomes of 1000 actinobacteria strains.</title>
        <authorList>
            <person name="Klenk H.-P."/>
        </authorList>
    </citation>
    <scope>NUCLEOTIDE SEQUENCE [LARGE SCALE GENOMIC DNA]</scope>
    <source>
        <strain evidence="1 2">DSM 45886</strain>
    </source>
</reference>